<comment type="similarity">
    <text evidence="2">Belongs to the DsrC/TusE family.</text>
</comment>
<dbReference type="InterPro" id="IPR007453">
    <property type="entry name" value="DsrC/TusE"/>
</dbReference>
<dbReference type="InterPro" id="IPR043163">
    <property type="entry name" value="DsrC-like_N"/>
</dbReference>
<evidence type="ECO:0000313" key="4">
    <source>
        <dbReference type="EMBL" id="MBC8361548.1"/>
    </source>
</evidence>
<comment type="subcellular location">
    <subcellularLocation>
        <location evidence="1">Cytoplasm</location>
    </subcellularLocation>
</comment>
<evidence type="ECO:0000313" key="5">
    <source>
        <dbReference type="Proteomes" id="UP000603434"/>
    </source>
</evidence>
<dbReference type="Gene3D" id="3.30.1420.10">
    <property type="match status" value="2"/>
</dbReference>
<dbReference type="AlphaFoldDB" id="A0A8J6NX12"/>
<dbReference type="InterPro" id="IPR025526">
    <property type="entry name" value="DsrC-like_dom_sf"/>
</dbReference>
<dbReference type="EMBL" id="JACNJH010000136">
    <property type="protein sequence ID" value="MBC8361548.1"/>
    <property type="molecule type" value="Genomic_DNA"/>
</dbReference>
<dbReference type="Pfam" id="PF04358">
    <property type="entry name" value="DsrC"/>
    <property type="match status" value="2"/>
</dbReference>
<dbReference type="NCBIfam" id="TIGR03342">
    <property type="entry name" value="dsrC_tusE_dsvC"/>
    <property type="match status" value="1"/>
</dbReference>
<keyword evidence="3" id="KW-0963">Cytoplasm</keyword>
<dbReference type="Proteomes" id="UP000603434">
    <property type="component" value="Unassembled WGS sequence"/>
</dbReference>
<evidence type="ECO:0000256" key="2">
    <source>
        <dbReference type="ARBA" id="ARBA00005718"/>
    </source>
</evidence>
<dbReference type="GO" id="GO:0097163">
    <property type="term" value="F:sulfur carrier activity"/>
    <property type="evidence" value="ECO:0007669"/>
    <property type="project" value="TreeGrafter"/>
</dbReference>
<accession>A0A8J6NX12</accession>
<gene>
    <name evidence="4" type="ORF">H8E23_09135</name>
</gene>
<evidence type="ECO:0000256" key="3">
    <source>
        <dbReference type="ARBA" id="ARBA00022490"/>
    </source>
</evidence>
<dbReference type="PANTHER" id="PTHR37010:SF1">
    <property type="entry name" value="SULFURTRANSFERASE TUSE"/>
    <property type="match status" value="1"/>
</dbReference>
<dbReference type="GO" id="GO:0005737">
    <property type="term" value="C:cytoplasm"/>
    <property type="evidence" value="ECO:0007669"/>
    <property type="project" value="UniProtKB-SubCell"/>
</dbReference>
<dbReference type="GO" id="GO:0002143">
    <property type="term" value="P:tRNA wobble position uridine thiolation"/>
    <property type="evidence" value="ECO:0007669"/>
    <property type="project" value="TreeGrafter"/>
</dbReference>
<dbReference type="InterPro" id="IPR042072">
    <property type="entry name" value="DsrC-like_C"/>
</dbReference>
<dbReference type="Gene3D" id="1.10.10.370">
    <property type="entry name" value="DsrC-like protein, C-terminal domain"/>
    <property type="match status" value="2"/>
</dbReference>
<name>A0A8J6NX12_9BACT</name>
<dbReference type="PANTHER" id="PTHR37010">
    <property type="entry name" value="SULFURTRANSFERASE TUSE"/>
    <property type="match status" value="1"/>
</dbReference>
<dbReference type="SUPFAM" id="SSF69721">
    <property type="entry name" value="DsrC, the gamma subunit of dissimilatory sulfite reductase"/>
    <property type="match status" value="2"/>
</dbReference>
<reference evidence="4 5" key="1">
    <citation type="submission" date="2020-08" db="EMBL/GenBank/DDBJ databases">
        <title>Bridging the membrane lipid divide: bacteria of the FCB group superphylum have the potential to synthesize archaeal ether lipids.</title>
        <authorList>
            <person name="Villanueva L."/>
            <person name="Von Meijenfeldt F.A.B."/>
            <person name="Westbye A.B."/>
            <person name="Yadav S."/>
            <person name="Hopmans E.C."/>
            <person name="Dutilh B.E."/>
            <person name="Sinninghe Damste J.S."/>
        </authorList>
    </citation>
    <scope>NUCLEOTIDE SEQUENCE [LARGE SCALE GENOMIC DNA]</scope>
    <source>
        <strain evidence="4">NIOZ-UU30</strain>
    </source>
</reference>
<evidence type="ECO:0000256" key="1">
    <source>
        <dbReference type="ARBA" id="ARBA00004496"/>
    </source>
</evidence>
<protein>
    <submittedName>
        <fullName evidence="4">TusE/DsrC/DsvC family sulfur relay protein</fullName>
    </submittedName>
</protein>
<sequence>MGVLKHKGKSYDLDSSGFLTDTERWDENFPDAIAPQLKIEKGLTKEHWDVIHYIRNTYKKTGICPTVFESCRMNGLRRKQLKKLFPTGYQRGACKLAGISFRDSHKQQELFTTEAAEALHAVASKKSYTVDVRGFLMDPDEWDEYYAIHRAYEMKIPGGKLTEKHWKVINFLRESYKKNNELPNVYDTCEASDLELEDLEQLFPDGYHRGAVKIAGLRLR</sequence>
<comment type="caution">
    <text evidence="4">The sequence shown here is derived from an EMBL/GenBank/DDBJ whole genome shotgun (WGS) entry which is preliminary data.</text>
</comment>
<organism evidence="4 5">
    <name type="scientific">Candidatus Desulfatibia profunda</name>
    <dbReference type="NCBI Taxonomy" id="2841695"/>
    <lineage>
        <taxon>Bacteria</taxon>
        <taxon>Pseudomonadati</taxon>
        <taxon>Thermodesulfobacteriota</taxon>
        <taxon>Desulfobacteria</taxon>
        <taxon>Desulfobacterales</taxon>
        <taxon>Desulfobacterales incertae sedis</taxon>
        <taxon>Candidatus Desulfatibia</taxon>
    </lineage>
</organism>
<proteinExistence type="inferred from homology"/>